<evidence type="ECO:0000256" key="6">
    <source>
        <dbReference type="SAM" id="Phobius"/>
    </source>
</evidence>
<keyword evidence="4 6" id="KW-1133">Transmembrane helix</keyword>
<evidence type="ECO:0000313" key="7">
    <source>
        <dbReference type="EMBL" id="SDS94325.1"/>
    </source>
</evidence>
<keyword evidence="8" id="KW-1185">Reference proteome</keyword>
<evidence type="ECO:0000256" key="5">
    <source>
        <dbReference type="ARBA" id="ARBA00023136"/>
    </source>
</evidence>
<dbReference type="PANTHER" id="PTHR21716:SF62">
    <property type="entry name" value="TRANSPORT PROTEIN YDBI-RELATED"/>
    <property type="match status" value="1"/>
</dbReference>
<feature type="transmembrane region" description="Helical" evidence="6">
    <location>
        <begin position="311"/>
        <end position="329"/>
    </location>
</feature>
<gene>
    <name evidence="7" type="ORF">SAMN04489752_2919</name>
</gene>
<dbReference type="GO" id="GO:0016020">
    <property type="term" value="C:membrane"/>
    <property type="evidence" value="ECO:0007669"/>
    <property type="project" value="UniProtKB-SubCell"/>
</dbReference>
<dbReference type="AlphaFoldDB" id="A0A1H1WB75"/>
<reference evidence="8" key="1">
    <citation type="submission" date="2016-10" db="EMBL/GenBank/DDBJ databases">
        <authorList>
            <person name="Varghese N."/>
            <person name="Submissions S."/>
        </authorList>
    </citation>
    <scope>NUCLEOTIDE SEQUENCE [LARGE SCALE GENOMIC DNA]</scope>
    <source>
        <strain evidence="8">DSM 23676</strain>
    </source>
</reference>
<dbReference type="EMBL" id="LT629766">
    <property type="protein sequence ID" value="SDS94325.1"/>
    <property type="molecule type" value="Genomic_DNA"/>
</dbReference>
<evidence type="ECO:0000256" key="3">
    <source>
        <dbReference type="ARBA" id="ARBA00022692"/>
    </source>
</evidence>
<feature type="transmembrane region" description="Helical" evidence="6">
    <location>
        <begin position="201"/>
        <end position="223"/>
    </location>
</feature>
<dbReference type="GO" id="GO:0055085">
    <property type="term" value="P:transmembrane transport"/>
    <property type="evidence" value="ECO:0007669"/>
    <property type="project" value="TreeGrafter"/>
</dbReference>
<comment type="similarity">
    <text evidence="2">Belongs to the autoinducer-2 exporter (AI-2E) (TC 2.A.86) family.</text>
</comment>
<accession>A0A1H1WB75</accession>
<dbReference type="STRING" id="1136497.SAMN04489752_2919"/>
<dbReference type="Proteomes" id="UP000199597">
    <property type="component" value="Chromosome I"/>
</dbReference>
<evidence type="ECO:0000313" key="8">
    <source>
        <dbReference type="Proteomes" id="UP000199597"/>
    </source>
</evidence>
<feature type="transmembrane region" description="Helical" evidence="6">
    <location>
        <begin position="56"/>
        <end position="78"/>
    </location>
</feature>
<proteinExistence type="inferred from homology"/>
<evidence type="ECO:0000256" key="4">
    <source>
        <dbReference type="ARBA" id="ARBA00022989"/>
    </source>
</evidence>
<feature type="transmembrane region" description="Helical" evidence="6">
    <location>
        <begin position="7"/>
        <end position="36"/>
    </location>
</feature>
<name>A0A1H1WB75_9MICO</name>
<dbReference type="Pfam" id="PF01594">
    <property type="entry name" value="AI-2E_transport"/>
    <property type="match status" value="1"/>
</dbReference>
<evidence type="ECO:0000256" key="1">
    <source>
        <dbReference type="ARBA" id="ARBA00004141"/>
    </source>
</evidence>
<feature type="transmembrane region" description="Helical" evidence="6">
    <location>
        <begin position="143"/>
        <end position="166"/>
    </location>
</feature>
<feature type="transmembrane region" description="Helical" evidence="6">
    <location>
        <begin position="230"/>
        <end position="252"/>
    </location>
</feature>
<keyword evidence="3 6" id="KW-0812">Transmembrane</keyword>
<dbReference type="PANTHER" id="PTHR21716">
    <property type="entry name" value="TRANSMEMBRANE PROTEIN"/>
    <property type="match status" value="1"/>
</dbReference>
<comment type="subcellular location">
    <subcellularLocation>
        <location evidence="1">Membrane</location>
        <topology evidence="1">Multi-pass membrane protein</topology>
    </subcellularLocation>
</comment>
<keyword evidence="5 6" id="KW-0472">Membrane</keyword>
<sequence length="357" mass="37370">MTSGFAVAVGAILAIALTAVLYLLSSVLVLLVLALFLGLGLDPVVRRLQGFGLSRAWGVCVVAFLFVVLVAGILIFIVPATVQQIKHLIDAAPETIESFTQTSWFRAVQTTVGGNSDDTANRIWTSIFDLSSFLTVSGGVLKAGLSTLGAISNAVIVIVLTLYFVVSLDSFKQALVSLLPKYKRARFSALTDEVTASVGGVVAGGVTLSTINALVVFAINIVLGSPIAVLMMLVAFFVTLVPLMGSLLFLVIGSMASLVVSPTACLVFAVTYLIYIQIEAYAVTPKIMGRAVAVPGVLVIIGAIAGATLMGLLGALVAIPITASVLIILRKVVIPAQDAKSSPTESPKRRWMVKTYS</sequence>
<dbReference type="InterPro" id="IPR002549">
    <property type="entry name" value="AI-2E-like"/>
</dbReference>
<organism evidence="7 8">
    <name type="scientific">Brevibacterium siliguriense</name>
    <dbReference type="NCBI Taxonomy" id="1136497"/>
    <lineage>
        <taxon>Bacteria</taxon>
        <taxon>Bacillati</taxon>
        <taxon>Actinomycetota</taxon>
        <taxon>Actinomycetes</taxon>
        <taxon>Micrococcales</taxon>
        <taxon>Brevibacteriaceae</taxon>
        <taxon>Brevibacterium</taxon>
    </lineage>
</organism>
<evidence type="ECO:0000256" key="2">
    <source>
        <dbReference type="ARBA" id="ARBA00009773"/>
    </source>
</evidence>
<feature type="transmembrane region" description="Helical" evidence="6">
    <location>
        <begin position="287"/>
        <end position="305"/>
    </location>
</feature>
<feature type="transmembrane region" description="Helical" evidence="6">
    <location>
        <begin position="258"/>
        <end position="275"/>
    </location>
</feature>
<protein>
    <submittedName>
        <fullName evidence="7">Predicted PurR-regulated permease PerM</fullName>
    </submittedName>
</protein>